<dbReference type="InterPro" id="IPR015035">
    <property type="entry name" value="DUF1918"/>
</dbReference>
<evidence type="ECO:0000313" key="2">
    <source>
        <dbReference type="EMBL" id="MBB4916083.1"/>
    </source>
</evidence>
<feature type="domain" description="DUF1918" evidence="1">
    <location>
        <begin position="1"/>
        <end position="58"/>
    </location>
</feature>
<evidence type="ECO:0000313" key="3">
    <source>
        <dbReference type="Proteomes" id="UP000552644"/>
    </source>
</evidence>
<reference evidence="2 3" key="1">
    <citation type="submission" date="2020-08" db="EMBL/GenBank/DDBJ databases">
        <title>Genomic Encyclopedia of Type Strains, Phase III (KMG-III): the genomes of soil and plant-associated and newly described type strains.</title>
        <authorList>
            <person name="Whitman W."/>
        </authorList>
    </citation>
    <scope>NUCLEOTIDE SEQUENCE [LARGE SCALE GENOMIC DNA]</scope>
    <source>
        <strain evidence="2 3">CECT 8840</strain>
    </source>
</reference>
<dbReference type="AlphaFoldDB" id="A0A7W7QM88"/>
<dbReference type="Gene3D" id="2.30.30.440">
    <property type="entry name" value="Domain of unknown function DUF1918"/>
    <property type="match status" value="1"/>
</dbReference>
<organism evidence="2 3">
    <name type="scientific">Streptosporangium saharense</name>
    <dbReference type="NCBI Taxonomy" id="1706840"/>
    <lineage>
        <taxon>Bacteria</taxon>
        <taxon>Bacillati</taxon>
        <taxon>Actinomycetota</taxon>
        <taxon>Actinomycetes</taxon>
        <taxon>Streptosporangiales</taxon>
        <taxon>Streptosporangiaceae</taxon>
        <taxon>Streptosporangium</taxon>
    </lineage>
</organism>
<gene>
    <name evidence="2" type="ORF">FHS44_003168</name>
</gene>
<keyword evidence="3" id="KW-1185">Reference proteome</keyword>
<dbReference type="Proteomes" id="UP000552644">
    <property type="component" value="Unassembled WGS sequence"/>
</dbReference>
<dbReference type="SUPFAM" id="SSF50118">
    <property type="entry name" value="Cell growth inhibitor/plasmid maintenance toxic component"/>
    <property type="match status" value="1"/>
</dbReference>
<sequence>MKAAVGDRLVVEGTRHGETRRIGVIVGLVHEDGSPPYMVHWEHDEHETMVFPGPDAHVVTEERKDTPLTTS</sequence>
<accession>A0A7W7QM88</accession>
<dbReference type="RefSeq" id="WP_184714952.1">
    <property type="nucleotide sequence ID" value="NZ_JACHJP010000002.1"/>
</dbReference>
<dbReference type="EMBL" id="JACHJP010000002">
    <property type="protein sequence ID" value="MBB4916083.1"/>
    <property type="molecule type" value="Genomic_DNA"/>
</dbReference>
<comment type="caution">
    <text evidence="2">The sequence shown here is derived from an EMBL/GenBank/DDBJ whole genome shotgun (WGS) entry which is preliminary data.</text>
</comment>
<dbReference type="Pfam" id="PF08940">
    <property type="entry name" value="DUF1918"/>
    <property type="match status" value="1"/>
</dbReference>
<name>A0A7W7QM88_9ACTN</name>
<proteinExistence type="predicted"/>
<protein>
    <recommendedName>
        <fullName evidence="1">DUF1918 domain-containing protein</fullName>
    </recommendedName>
</protein>
<evidence type="ECO:0000259" key="1">
    <source>
        <dbReference type="Pfam" id="PF08940"/>
    </source>
</evidence>